<evidence type="ECO:0000256" key="1">
    <source>
        <dbReference type="SAM" id="Coils"/>
    </source>
</evidence>
<feature type="compositionally biased region" description="Polar residues" evidence="2">
    <location>
        <begin position="671"/>
        <end position="695"/>
    </location>
</feature>
<proteinExistence type="predicted"/>
<gene>
    <name evidence="3" type="ORF">HHI36_012902</name>
</gene>
<keyword evidence="4" id="KW-1185">Reference proteome</keyword>
<dbReference type="EMBL" id="JABFTP020000103">
    <property type="protein sequence ID" value="KAL3277558.1"/>
    <property type="molecule type" value="Genomic_DNA"/>
</dbReference>
<feature type="coiled-coil region" evidence="1">
    <location>
        <begin position="448"/>
        <end position="486"/>
    </location>
</feature>
<dbReference type="AlphaFoldDB" id="A0ABD2NFL1"/>
<organism evidence="3 4">
    <name type="scientific">Cryptolaemus montrouzieri</name>
    <dbReference type="NCBI Taxonomy" id="559131"/>
    <lineage>
        <taxon>Eukaryota</taxon>
        <taxon>Metazoa</taxon>
        <taxon>Ecdysozoa</taxon>
        <taxon>Arthropoda</taxon>
        <taxon>Hexapoda</taxon>
        <taxon>Insecta</taxon>
        <taxon>Pterygota</taxon>
        <taxon>Neoptera</taxon>
        <taxon>Endopterygota</taxon>
        <taxon>Coleoptera</taxon>
        <taxon>Polyphaga</taxon>
        <taxon>Cucujiformia</taxon>
        <taxon>Coccinelloidea</taxon>
        <taxon>Coccinellidae</taxon>
        <taxon>Scymninae</taxon>
        <taxon>Scymnini</taxon>
        <taxon>Cryptolaemus</taxon>
    </lineage>
</organism>
<reference evidence="3 4" key="1">
    <citation type="journal article" date="2021" name="BMC Biol.">
        <title>Horizontally acquired antibacterial genes associated with adaptive radiation of ladybird beetles.</title>
        <authorList>
            <person name="Li H.S."/>
            <person name="Tang X.F."/>
            <person name="Huang Y.H."/>
            <person name="Xu Z.Y."/>
            <person name="Chen M.L."/>
            <person name="Du X.Y."/>
            <person name="Qiu B.Y."/>
            <person name="Chen P.T."/>
            <person name="Zhang W."/>
            <person name="Slipinski A."/>
            <person name="Escalona H.E."/>
            <person name="Waterhouse R.M."/>
            <person name="Zwick A."/>
            <person name="Pang H."/>
        </authorList>
    </citation>
    <scope>NUCLEOTIDE SEQUENCE [LARGE SCALE GENOMIC DNA]</scope>
    <source>
        <strain evidence="3">SYSU2018</strain>
    </source>
</reference>
<feature type="compositionally biased region" description="Polar residues" evidence="2">
    <location>
        <begin position="737"/>
        <end position="751"/>
    </location>
</feature>
<dbReference type="Proteomes" id="UP001516400">
    <property type="component" value="Unassembled WGS sequence"/>
</dbReference>
<evidence type="ECO:0000256" key="2">
    <source>
        <dbReference type="SAM" id="MobiDB-lite"/>
    </source>
</evidence>
<feature type="region of interest" description="Disordered" evidence="2">
    <location>
        <begin position="350"/>
        <end position="389"/>
    </location>
</feature>
<keyword evidence="1" id="KW-0175">Coiled coil</keyword>
<feature type="compositionally biased region" description="Basic and acidic residues" evidence="2">
    <location>
        <begin position="361"/>
        <end position="377"/>
    </location>
</feature>
<feature type="compositionally biased region" description="Low complexity" evidence="2">
    <location>
        <begin position="587"/>
        <end position="608"/>
    </location>
</feature>
<comment type="caution">
    <text evidence="3">The sequence shown here is derived from an EMBL/GenBank/DDBJ whole genome shotgun (WGS) entry which is preliminary data.</text>
</comment>
<protein>
    <submittedName>
        <fullName evidence="3">Uncharacterized protein</fullName>
    </submittedName>
</protein>
<name>A0ABD2NFL1_9CUCU</name>
<feature type="coiled-coil region" evidence="1">
    <location>
        <begin position="277"/>
        <end position="339"/>
    </location>
</feature>
<evidence type="ECO:0000313" key="4">
    <source>
        <dbReference type="Proteomes" id="UP001516400"/>
    </source>
</evidence>
<evidence type="ECO:0000313" key="3">
    <source>
        <dbReference type="EMBL" id="KAL3277558.1"/>
    </source>
</evidence>
<feature type="compositionally biased region" description="Low complexity" evidence="2">
    <location>
        <begin position="645"/>
        <end position="670"/>
    </location>
</feature>
<accession>A0ABD2NFL1</accession>
<feature type="region of interest" description="Disordered" evidence="2">
    <location>
        <begin position="498"/>
        <end position="526"/>
    </location>
</feature>
<feature type="compositionally biased region" description="Polar residues" evidence="2">
    <location>
        <begin position="379"/>
        <end position="389"/>
    </location>
</feature>
<feature type="compositionally biased region" description="Polar residues" evidence="2">
    <location>
        <begin position="619"/>
        <end position="644"/>
    </location>
</feature>
<feature type="region of interest" description="Disordered" evidence="2">
    <location>
        <begin position="540"/>
        <end position="707"/>
    </location>
</feature>
<feature type="compositionally biased region" description="Low complexity" evidence="2">
    <location>
        <begin position="209"/>
        <end position="223"/>
    </location>
</feature>
<feature type="compositionally biased region" description="Polar residues" evidence="2">
    <location>
        <begin position="350"/>
        <end position="360"/>
    </location>
</feature>
<feature type="region of interest" description="Disordered" evidence="2">
    <location>
        <begin position="724"/>
        <end position="751"/>
    </location>
</feature>
<feature type="compositionally biased region" description="Low complexity" evidence="2">
    <location>
        <begin position="510"/>
        <end position="520"/>
    </location>
</feature>
<feature type="compositionally biased region" description="Basic and acidic residues" evidence="2">
    <location>
        <begin position="549"/>
        <end position="565"/>
    </location>
</feature>
<sequence length="797" mass="88383">MNQHIRIERVLTYKYLVLYVVNSLVGPDTLTLAKADIIASRCGDMRWILRILWTYSNVEVLRRMKVDTEHELTIVKRRIDNIVCGLKVSTRKESESVGRALDCLAPRQTAGPFHYLINEQAKSLLALQELQHEVGALLEFRDLVIETFPSLRTKLSSPTAPNSHGGSSALARSDWVPGVRVRRKLGSKKNDAVPDSGFSTETSSKDTHSASSTAMATHSAGTADETDDELWSLLDVIHRKGTRLKDEVEALQGQLQQRPLSDEGFHKTLFKASADDVRQIRRERDCLMGRLAEMEAEVVSSRIHTSRLQEDLEQLLSAKQDLEEQLRAVLNQRGEVNSRIHDLHSQFVTKSGVTGGTNASDVERPKVSDRTVGDHNKKAPSSSQREVRTSSVCESEDVLDQVLGEKIPKVKVTDSKKISAILSEKNPIVLQKHLLCSTVQNEILLKKLESATRLEVNLVDKLDKVREEYEELKFQLEDRNIELEGTRARMRMLEQLQRLPSSHSGPDVIPTTTLSSSPPSRGEILTTSMKNMSPIPMTLQVDHSSSTESAHDQTENNRKNMDSARRKPSKIPLKSYTAPKPPGRGKSTTAHGTRSRSGGSSPGRPHSAQSSARGGAKSEANSLQSSKAAGSGSLPKSRNGSLITSKDSLSSKLRSSDSLSKLSPSSNSNSFGNSGRATMRKNSSPVVKWNSSSPKDQPVADKDSLKAASQEKFPFQWSPCSFEQQEDEYPDSLDRNPLSQQSTTDSSSHRFQTANTFTWNRTREFYDSIDLFSSLYQPNGEELAECDSLEKHISTIS</sequence>
<feature type="region of interest" description="Disordered" evidence="2">
    <location>
        <begin position="186"/>
        <end position="224"/>
    </location>
</feature>